<organism evidence="3 4">
    <name type="scientific">Paraglaciecola mesophila</name>
    <dbReference type="NCBI Taxonomy" id="197222"/>
    <lineage>
        <taxon>Bacteria</taxon>
        <taxon>Pseudomonadati</taxon>
        <taxon>Pseudomonadota</taxon>
        <taxon>Gammaproteobacteria</taxon>
        <taxon>Alteromonadales</taxon>
        <taxon>Alteromonadaceae</taxon>
        <taxon>Paraglaciecola</taxon>
    </lineage>
</organism>
<keyword evidence="1" id="KW-0732">Signal</keyword>
<evidence type="ECO:0000256" key="1">
    <source>
        <dbReference type="SAM" id="SignalP"/>
    </source>
</evidence>
<dbReference type="RefSeq" id="WP_033186488.1">
    <property type="nucleotide sequence ID" value="NZ_JBBMQS010000011.1"/>
</dbReference>
<dbReference type="InterPro" id="IPR013766">
    <property type="entry name" value="Thioredoxin_domain"/>
</dbReference>
<keyword evidence="4" id="KW-1185">Reference proteome</keyword>
<dbReference type="InterPro" id="IPR036249">
    <property type="entry name" value="Thioredoxin-like_sf"/>
</dbReference>
<dbReference type="Proteomes" id="UP001461163">
    <property type="component" value="Unassembled WGS sequence"/>
</dbReference>
<dbReference type="Gene3D" id="3.40.30.10">
    <property type="entry name" value="Glutaredoxin"/>
    <property type="match status" value="1"/>
</dbReference>
<evidence type="ECO:0000259" key="2">
    <source>
        <dbReference type="PROSITE" id="PS51352"/>
    </source>
</evidence>
<evidence type="ECO:0000313" key="4">
    <source>
        <dbReference type="Proteomes" id="UP001461163"/>
    </source>
</evidence>
<comment type="caution">
    <text evidence="3">The sequence shown here is derived from an EMBL/GenBank/DDBJ whole genome shotgun (WGS) entry which is preliminary data.</text>
</comment>
<protein>
    <submittedName>
        <fullName evidence="3">Thioredoxin family protein</fullName>
    </submittedName>
</protein>
<feature type="domain" description="Thioredoxin" evidence="2">
    <location>
        <begin position="17"/>
        <end position="160"/>
    </location>
</feature>
<dbReference type="CDD" id="cd02947">
    <property type="entry name" value="TRX_family"/>
    <property type="match status" value="1"/>
</dbReference>
<dbReference type="Pfam" id="PF00085">
    <property type="entry name" value="Thioredoxin"/>
    <property type="match status" value="1"/>
</dbReference>
<dbReference type="SUPFAM" id="SSF52833">
    <property type="entry name" value="Thioredoxin-like"/>
    <property type="match status" value="1"/>
</dbReference>
<sequence length="163" mass="18142">MLNHVKKFTLFILLGFVLTGCTHSVASEPDLIGEISAEQLLAQYPAFQAEYKAYRPSKEELAAVAELQKDTLVVLFGTWCHDSQREVPRLLKTFDLSGLEVPKLTLVAVDRKKTDPQGLAKQYGLRFTPTFILLNDGKELGRVIERPKTGLTQDLKALAAATR</sequence>
<dbReference type="PROSITE" id="PS51352">
    <property type="entry name" value="THIOREDOXIN_2"/>
    <property type="match status" value="1"/>
</dbReference>
<feature type="signal peptide" evidence="1">
    <location>
        <begin position="1"/>
        <end position="26"/>
    </location>
</feature>
<feature type="chain" id="PRO_5047025022" evidence="1">
    <location>
        <begin position="27"/>
        <end position="163"/>
    </location>
</feature>
<accession>A0ABU9T053</accession>
<dbReference type="EMBL" id="JBBMQS010000011">
    <property type="protein sequence ID" value="MEM5499124.1"/>
    <property type="molecule type" value="Genomic_DNA"/>
</dbReference>
<proteinExistence type="predicted"/>
<gene>
    <name evidence="3" type="ORF">WNY77_17060</name>
</gene>
<name>A0ABU9T053_9ALTE</name>
<dbReference type="PROSITE" id="PS51257">
    <property type="entry name" value="PROKAR_LIPOPROTEIN"/>
    <property type="match status" value="1"/>
</dbReference>
<reference evidence="3 4" key="1">
    <citation type="submission" date="2024-03" db="EMBL/GenBank/DDBJ databases">
        <title>Community enrichment and isolation of bacterial strains for fucoidan degradation.</title>
        <authorList>
            <person name="Sichert A."/>
        </authorList>
    </citation>
    <scope>NUCLEOTIDE SEQUENCE [LARGE SCALE GENOMIC DNA]</scope>
    <source>
        <strain evidence="3 4">AS12</strain>
    </source>
</reference>
<evidence type="ECO:0000313" key="3">
    <source>
        <dbReference type="EMBL" id="MEM5499124.1"/>
    </source>
</evidence>